<dbReference type="EMBL" id="KZ505635">
    <property type="protein sequence ID" value="PKU49625.1"/>
    <property type="molecule type" value="Genomic_DNA"/>
</dbReference>
<dbReference type="Proteomes" id="UP000233556">
    <property type="component" value="Unassembled WGS sequence"/>
</dbReference>
<accession>A0A2I0UU85</accession>
<proteinExistence type="predicted"/>
<keyword evidence="3" id="KW-1185">Reference proteome</keyword>
<gene>
    <name evidence="2" type="ORF">llap_9</name>
</gene>
<feature type="region of interest" description="Disordered" evidence="1">
    <location>
        <begin position="12"/>
        <end position="99"/>
    </location>
</feature>
<name>A0A2I0UU85_LIMLA</name>
<evidence type="ECO:0000313" key="2">
    <source>
        <dbReference type="EMBL" id="PKU49625.1"/>
    </source>
</evidence>
<feature type="compositionally biased region" description="Polar residues" evidence="1">
    <location>
        <begin position="34"/>
        <end position="43"/>
    </location>
</feature>
<protein>
    <submittedName>
        <fullName evidence="2">Uncharacterized protein</fullName>
    </submittedName>
</protein>
<evidence type="ECO:0000313" key="3">
    <source>
        <dbReference type="Proteomes" id="UP000233556"/>
    </source>
</evidence>
<organism evidence="2 3">
    <name type="scientific">Limosa lapponica baueri</name>
    <dbReference type="NCBI Taxonomy" id="1758121"/>
    <lineage>
        <taxon>Eukaryota</taxon>
        <taxon>Metazoa</taxon>
        <taxon>Chordata</taxon>
        <taxon>Craniata</taxon>
        <taxon>Vertebrata</taxon>
        <taxon>Euteleostomi</taxon>
        <taxon>Archelosauria</taxon>
        <taxon>Archosauria</taxon>
        <taxon>Dinosauria</taxon>
        <taxon>Saurischia</taxon>
        <taxon>Theropoda</taxon>
        <taxon>Coelurosauria</taxon>
        <taxon>Aves</taxon>
        <taxon>Neognathae</taxon>
        <taxon>Neoaves</taxon>
        <taxon>Charadriiformes</taxon>
        <taxon>Scolopacidae</taxon>
        <taxon>Limosa</taxon>
    </lineage>
</organism>
<reference evidence="3" key="2">
    <citation type="submission" date="2017-12" db="EMBL/GenBank/DDBJ databases">
        <title>Genome sequence of the Bar-tailed Godwit (Limosa lapponica baueri).</title>
        <authorList>
            <person name="Lima N.C.B."/>
            <person name="Parody-Merino A.M."/>
            <person name="Battley P.F."/>
            <person name="Fidler A.E."/>
            <person name="Prosdocimi F."/>
        </authorList>
    </citation>
    <scope>NUCLEOTIDE SEQUENCE [LARGE SCALE GENOMIC DNA]</scope>
</reference>
<sequence>MLMSLPKVFVSEAISKPPEQSLSGGEVSKPEQIQLPTEDSQVAKSRLFQEETHNSHKSLAGLKINERPEYNPTCRQETVVPSREQKSPFDNGDTRLGFR</sequence>
<reference evidence="3" key="1">
    <citation type="submission" date="2017-11" db="EMBL/GenBank/DDBJ databases">
        <authorList>
            <person name="Lima N.C."/>
            <person name="Parody-Merino A.M."/>
            <person name="Battley P.F."/>
            <person name="Fidler A.E."/>
            <person name="Prosdocimi F."/>
        </authorList>
    </citation>
    <scope>NUCLEOTIDE SEQUENCE [LARGE SCALE GENOMIC DNA]</scope>
</reference>
<evidence type="ECO:0000256" key="1">
    <source>
        <dbReference type="SAM" id="MobiDB-lite"/>
    </source>
</evidence>
<dbReference type="AlphaFoldDB" id="A0A2I0UU85"/>